<reference evidence="4" key="1">
    <citation type="submission" date="2016-10" db="EMBL/GenBank/DDBJ databases">
        <authorList>
            <person name="Varghese N."/>
            <person name="Submissions S."/>
        </authorList>
    </citation>
    <scope>NUCLEOTIDE SEQUENCE [LARGE SCALE GENOMIC DNA]</scope>
    <source>
        <strain evidence="4">DSM 26542</strain>
    </source>
</reference>
<organism evidence="3 4">
    <name type="scientific">Myroides guanonis</name>
    <dbReference type="NCBI Taxonomy" id="1150112"/>
    <lineage>
        <taxon>Bacteria</taxon>
        <taxon>Pseudomonadati</taxon>
        <taxon>Bacteroidota</taxon>
        <taxon>Flavobacteriia</taxon>
        <taxon>Flavobacteriales</taxon>
        <taxon>Flavobacteriaceae</taxon>
        <taxon>Myroides</taxon>
    </lineage>
</organism>
<evidence type="ECO:0000313" key="3">
    <source>
        <dbReference type="EMBL" id="SFJ73298.1"/>
    </source>
</evidence>
<evidence type="ECO:0000313" key="4">
    <source>
        <dbReference type="Proteomes" id="UP000243887"/>
    </source>
</evidence>
<name>A0A1I3TQ01_9FLAO</name>
<proteinExistence type="predicted"/>
<protein>
    <recommendedName>
        <fullName evidence="5">TonB-dependent outer membrane receptor, SusC/RagA subfamily, signature region</fullName>
    </recommendedName>
</protein>
<keyword evidence="2" id="KW-0732">Signal</keyword>
<dbReference type="RefSeq" id="WP_090680392.1">
    <property type="nucleotide sequence ID" value="NZ_FORU01000014.1"/>
</dbReference>
<accession>A0A1I3TQ01</accession>
<dbReference type="Proteomes" id="UP000243887">
    <property type="component" value="Unassembled WGS sequence"/>
</dbReference>
<sequence length="220" mass="24900">MKYSGYLLILFMLCTAQVSWSSSQLFCHTEQVTPKPLVVVNGYFVRFIELSKIKEDMIESRVELNSEEAIKIFGETAKDGAVIIVLKKKIVNNYGNKVDEAVLQKLEELTEQKESFSKEIEVEEKVLLEGSVKPEITQKPIVNKDSILNDIQALPEFSNQLQIEFEKSIRSSKISTVKINGKQVTKEVALKLNVFDVESAISTYKESSNDGVLEIFTIKK</sequence>
<keyword evidence="4" id="KW-1185">Reference proteome</keyword>
<feature type="signal peptide" evidence="2">
    <location>
        <begin position="1"/>
        <end position="21"/>
    </location>
</feature>
<feature type="coiled-coil region" evidence="1">
    <location>
        <begin position="99"/>
        <end position="126"/>
    </location>
</feature>
<evidence type="ECO:0000256" key="2">
    <source>
        <dbReference type="SAM" id="SignalP"/>
    </source>
</evidence>
<dbReference type="AlphaFoldDB" id="A0A1I3TQ01"/>
<evidence type="ECO:0008006" key="5">
    <source>
        <dbReference type="Google" id="ProtNLM"/>
    </source>
</evidence>
<dbReference type="OrthoDB" id="1522859at2"/>
<evidence type="ECO:0000256" key="1">
    <source>
        <dbReference type="SAM" id="Coils"/>
    </source>
</evidence>
<feature type="chain" id="PRO_5017394300" description="TonB-dependent outer membrane receptor, SusC/RagA subfamily, signature region" evidence="2">
    <location>
        <begin position="22"/>
        <end position="220"/>
    </location>
</feature>
<dbReference type="EMBL" id="FORU01000014">
    <property type="protein sequence ID" value="SFJ73298.1"/>
    <property type="molecule type" value="Genomic_DNA"/>
</dbReference>
<gene>
    <name evidence="3" type="ORF">SAMN04487893_11482</name>
</gene>
<keyword evidence="1" id="KW-0175">Coiled coil</keyword>